<protein>
    <submittedName>
        <fullName evidence="1">Uncharacterized protein</fullName>
    </submittedName>
</protein>
<dbReference type="AlphaFoldDB" id="A0A8S0VXT5"/>
<name>A0A8S0VXT5_CYCAE</name>
<gene>
    <name evidence="1" type="ORF">AAE3_LOCUS3447</name>
</gene>
<sequence>MLEECRIGYISGASDVLPTPHQITLPLLKTLILAQVPGQEELLSLLVSPSLETLSSRASLCILSSFITRSKCELHHLDVDALDGTPEEFIGLLEKTPYLIKLEASDCDIQEAFFERLAVMSLMKDGATVSEAFLPLLCMLCLTGSPYFKWSSIPSIFLLKHEGNDFITCPLYFLELTLFFYPEGSEEFVGQTPDVIDADVKERLLVLQADGKEIHIISGMDNSSLL</sequence>
<organism evidence="1 2">
    <name type="scientific">Cyclocybe aegerita</name>
    <name type="common">Black poplar mushroom</name>
    <name type="synonym">Agrocybe aegerita</name>
    <dbReference type="NCBI Taxonomy" id="1973307"/>
    <lineage>
        <taxon>Eukaryota</taxon>
        <taxon>Fungi</taxon>
        <taxon>Dikarya</taxon>
        <taxon>Basidiomycota</taxon>
        <taxon>Agaricomycotina</taxon>
        <taxon>Agaricomycetes</taxon>
        <taxon>Agaricomycetidae</taxon>
        <taxon>Agaricales</taxon>
        <taxon>Agaricineae</taxon>
        <taxon>Bolbitiaceae</taxon>
        <taxon>Cyclocybe</taxon>
    </lineage>
</organism>
<reference evidence="1 2" key="1">
    <citation type="submission" date="2020-01" db="EMBL/GenBank/DDBJ databases">
        <authorList>
            <person name="Gupta K D."/>
        </authorList>
    </citation>
    <scope>NUCLEOTIDE SEQUENCE [LARGE SCALE GENOMIC DNA]</scope>
</reference>
<accession>A0A8S0VXT5</accession>
<comment type="caution">
    <text evidence="1">The sequence shown here is derived from an EMBL/GenBank/DDBJ whole genome shotgun (WGS) entry which is preliminary data.</text>
</comment>
<evidence type="ECO:0000313" key="1">
    <source>
        <dbReference type="EMBL" id="CAA7261321.1"/>
    </source>
</evidence>
<keyword evidence="2" id="KW-1185">Reference proteome</keyword>
<dbReference type="Proteomes" id="UP000467700">
    <property type="component" value="Unassembled WGS sequence"/>
</dbReference>
<dbReference type="EMBL" id="CACVBS010000032">
    <property type="protein sequence ID" value="CAA7261321.1"/>
    <property type="molecule type" value="Genomic_DNA"/>
</dbReference>
<evidence type="ECO:0000313" key="2">
    <source>
        <dbReference type="Proteomes" id="UP000467700"/>
    </source>
</evidence>
<proteinExistence type="predicted"/>